<evidence type="ECO:0000313" key="2">
    <source>
        <dbReference type="EMBL" id="NJC69312.1"/>
    </source>
</evidence>
<reference evidence="2 3" key="1">
    <citation type="submission" date="2020-03" db="EMBL/GenBank/DDBJ databases">
        <title>WGS of the type strain of Planosporangium spp.</title>
        <authorList>
            <person name="Thawai C."/>
        </authorList>
    </citation>
    <scope>NUCLEOTIDE SEQUENCE [LARGE SCALE GENOMIC DNA]</scope>
    <source>
        <strain evidence="2 3">TBRC 5610</strain>
    </source>
</reference>
<dbReference type="Pfam" id="PF11307">
    <property type="entry name" value="DUF3109"/>
    <property type="match status" value="1"/>
</dbReference>
<organism evidence="2 3">
    <name type="scientific">Planosporangium thailandense</name>
    <dbReference type="NCBI Taxonomy" id="765197"/>
    <lineage>
        <taxon>Bacteria</taxon>
        <taxon>Bacillati</taxon>
        <taxon>Actinomycetota</taxon>
        <taxon>Actinomycetes</taxon>
        <taxon>Micromonosporales</taxon>
        <taxon>Micromonosporaceae</taxon>
        <taxon>Planosporangium</taxon>
    </lineage>
</organism>
<dbReference type="Proteomes" id="UP000722989">
    <property type="component" value="Unassembled WGS sequence"/>
</dbReference>
<comment type="similarity">
    <text evidence="1">Belongs to the Rv0495c family.</text>
</comment>
<evidence type="ECO:0000313" key="3">
    <source>
        <dbReference type="Proteomes" id="UP000722989"/>
    </source>
</evidence>
<proteinExistence type="inferred from homology"/>
<gene>
    <name evidence="2" type="ORF">HC031_06195</name>
</gene>
<protein>
    <recommendedName>
        <fullName evidence="4">DUF3109 family protein</fullName>
    </recommendedName>
</protein>
<dbReference type="RefSeq" id="WP_167924463.1">
    <property type="nucleotide sequence ID" value="NZ_JAATVY010000003.1"/>
</dbReference>
<dbReference type="InterPro" id="IPR021458">
    <property type="entry name" value="Rv0495c"/>
</dbReference>
<evidence type="ECO:0008006" key="4">
    <source>
        <dbReference type="Google" id="ProtNLM"/>
    </source>
</evidence>
<accession>A0ABX0XVG1</accession>
<sequence length="265" mass="29672">MIQMEGADDPRSREVGLDFPREWIEFLDPADPKHLIRADLTWLLSKWTCIFARGCHGIVAGRAGDGCCSHGAFFTDSDDEKRVRAAAKKLTPETWQHFRRGFKNYTEMDTVDGETPARRTATRGPDQPCVFLNDPSFPGGGGCALHAQALRDGVHPLEYKPDVCWQLPIRREQEWVKRPDGSKVLLSVLSEFDRRGWGEGGHDLHWWCTSSPEAHVGTQPMYLEYGPELTALIGKAAYEKLAEICAHRLELGLVARHPADPDPSA</sequence>
<evidence type="ECO:0000256" key="1">
    <source>
        <dbReference type="ARBA" id="ARBA00093770"/>
    </source>
</evidence>
<dbReference type="EMBL" id="JAATVY010000003">
    <property type="protein sequence ID" value="NJC69312.1"/>
    <property type="molecule type" value="Genomic_DNA"/>
</dbReference>
<comment type="caution">
    <text evidence="2">The sequence shown here is derived from an EMBL/GenBank/DDBJ whole genome shotgun (WGS) entry which is preliminary data.</text>
</comment>
<keyword evidence="3" id="KW-1185">Reference proteome</keyword>
<name>A0ABX0XVG1_9ACTN</name>